<dbReference type="EMBL" id="JADYTN010000003">
    <property type="protein sequence ID" value="MCF2562837.1"/>
    <property type="molecule type" value="Genomic_DNA"/>
</dbReference>
<dbReference type="Proteomes" id="UP001200470">
    <property type="component" value="Unassembled WGS sequence"/>
</dbReference>
<gene>
    <name evidence="16" type="ORF">I6E12_01725</name>
</gene>
<feature type="domain" description="TonB-dependent receptor-like beta-barrel" evidence="14">
    <location>
        <begin position="227"/>
        <end position="662"/>
    </location>
</feature>
<dbReference type="Gene3D" id="2.40.170.20">
    <property type="entry name" value="TonB-dependent receptor, beta-barrel domain"/>
    <property type="match status" value="1"/>
</dbReference>
<evidence type="ECO:0000256" key="4">
    <source>
        <dbReference type="ARBA" id="ARBA00022692"/>
    </source>
</evidence>
<evidence type="ECO:0000256" key="5">
    <source>
        <dbReference type="ARBA" id="ARBA00022729"/>
    </source>
</evidence>
<evidence type="ECO:0000313" key="16">
    <source>
        <dbReference type="EMBL" id="MCF2562837.1"/>
    </source>
</evidence>
<keyword evidence="8 16" id="KW-0675">Receptor</keyword>
<keyword evidence="7 10" id="KW-0472">Membrane</keyword>
<comment type="similarity">
    <text evidence="10 11">Belongs to the TonB-dependent receptor family.</text>
</comment>
<dbReference type="RefSeq" id="WP_301637379.1">
    <property type="nucleotide sequence ID" value="NZ_JADYTN010000003.1"/>
</dbReference>
<sequence length="690" mass="77232">MYKPNYNQRKAIRFRHFSRKGYALFACVGRVVTIGILSVATLQSASAAEVSAKESDTATTDSIPTTKEAQLDDVEVTGSRAPLANGQAARMVTVLSRDEIQAAPVQSINDLLKYAVGVDVRQRGPIGAQTDIGIRGGTQEQIAILLNGINICDPQTGHNAFDFPVDISEIERIEVLEGPAGRVYGTSSLAGAINIVTKREKQSCADVHAEGGSFGYLTAGGRLVLRPDNSPLTSSLSASMTRSDGYSRSKAGSLNSDYQGGKVFYQGRYDSNLLNLNWHAGLSSKGFGSNTFYSAKFDNQYERTTKFFTALQGETRCGALNFRPSVYWNRSQDRFELIRGSEEAVPYNYHRTDVFGLSLNSWFDSPLGRTAFGAEFRNEDIISGNLGEPLNTPVHIHGTERDYKYGLNRSNLSFHLEHNILLRQFTLSAGFIAFKNTWNEMPFTLYPGVDASVRLGDHWKIYASYNSSLRMPSFTELYYSVGGHKADKYLKPEELRALEGGVKFYSAALLVQASIYHHHSRNLIDWVLDPTAEEPIWQSVNFTKVNTIGTEISARLDLEHLFRLPQSYLSVAYSYNDQDKADEHQLESQSKLEYLRHKLVGTLQLTPIDHWSFLVNYRMQKRTGTYLTVDGVTKPYHTYDLVDARLTWSQPTYSIYAQANNIFSRNYVDYGNVEQPSAWIVVGARLHINL</sequence>
<keyword evidence="5" id="KW-0732">Signal</keyword>
<dbReference type="InterPro" id="IPR036942">
    <property type="entry name" value="Beta-barrel_TonB_sf"/>
</dbReference>
<evidence type="ECO:0000259" key="15">
    <source>
        <dbReference type="Pfam" id="PF07715"/>
    </source>
</evidence>
<evidence type="ECO:0000256" key="2">
    <source>
        <dbReference type="ARBA" id="ARBA00022448"/>
    </source>
</evidence>
<comment type="subcellular location">
    <subcellularLocation>
        <location evidence="1 10">Cell outer membrane</location>
        <topology evidence="1 10">Multi-pass membrane protein</topology>
    </subcellularLocation>
</comment>
<dbReference type="PANTHER" id="PTHR30069:SF29">
    <property type="entry name" value="HEMOGLOBIN AND HEMOGLOBIN-HAPTOGLOBIN-BINDING PROTEIN 1-RELATED"/>
    <property type="match status" value="1"/>
</dbReference>
<dbReference type="Pfam" id="PF07715">
    <property type="entry name" value="Plug"/>
    <property type="match status" value="1"/>
</dbReference>
<dbReference type="Gene3D" id="2.170.130.10">
    <property type="entry name" value="TonB-dependent receptor, plug domain"/>
    <property type="match status" value="1"/>
</dbReference>
<feature type="transmembrane region" description="Helical" evidence="13">
    <location>
        <begin position="21"/>
        <end position="42"/>
    </location>
</feature>
<keyword evidence="17" id="KW-1185">Reference proteome</keyword>
<dbReference type="InterPro" id="IPR039426">
    <property type="entry name" value="TonB-dep_rcpt-like"/>
</dbReference>
<protein>
    <submittedName>
        <fullName evidence="16">TonB-dependent receptor</fullName>
    </submittedName>
</protein>
<evidence type="ECO:0000256" key="1">
    <source>
        <dbReference type="ARBA" id="ARBA00004571"/>
    </source>
</evidence>
<keyword evidence="13" id="KW-1133">Transmembrane helix</keyword>
<keyword evidence="3 10" id="KW-1134">Transmembrane beta strand</keyword>
<accession>A0ABS9CCJ7</accession>
<dbReference type="PROSITE" id="PS52016">
    <property type="entry name" value="TONB_DEPENDENT_REC_3"/>
    <property type="match status" value="1"/>
</dbReference>
<dbReference type="InterPro" id="IPR012910">
    <property type="entry name" value="Plug_dom"/>
</dbReference>
<dbReference type="PANTHER" id="PTHR30069">
    <property type="entry name" value="TONB-DEPENDENT OUTER MEMBRANE RECEPTOR"/>
    <property type="match status" value="1"/>
</dbReference>
<keyword evidence="2 10" id="KW-0813">Transport</keyword>
<keyword evidence="9 10" id="KW-0998">Cell outer membrane</keyword>
<evidence type="ECO:0000256" key="8">
    <source>
        <dbReference type="ARBA" id="ARBA00023170"/>
    </source>
</evidence>
<dbReference type="SUPFAM" id="SSF56935">
    <property type="entry name" value="Porins"/>
    <property type="match status" value="1"/>
</dbReference>
<dbReference type="InterPro" id="IPR000531">
    <property type="entry name" value="Beta-barrel_TonB"/>
</dbReference>
<reference evidence="16 17" key="1">
    <citation type="submission" date="2020-12" db="EMBL/GenBank/DDBJ databases">
        <title>Whole genome sequences of gut porcine anaerobes.</title>
        <authorList>
            <person name="Kubasova T."/>
            <person name="Jahodarova E."/>
            <person name="Rychlik I."/>
        </authorList>
    </citation>
    <scope>NUCLEOTIDE SEQUENCE [LARGE SCALE GENOMIC DNA]</scope>
    <source>
        <strain evidence="16 17">An925</strain>
    </source>
</reference>
<dbReference type="InterPro" id="IPR037066">
    <property type="entry name" value="Plug_dom_sf"/>
</dbReference>
<evidence type="ECO:0000256" key="10">
    <source>
        <dbReference type="PROSITE-ProRule" id="PRU01360"/>
    </source>
</evidence>
<proteinExistence type="inferred from homology"/>
<evidence type="ECO:0000256" key="13">
    <source>
        <dbReference type="SAM" id="Phobius"/>
    </source>
</evidence>
<evidence type="ECO:0000256" key="6">
    <source>
        <dbReference type="ARBA" id="ARBA00023077"/>
    </source>
</evidence>
<evidence type="ECO:0000259" key="14">
    <source>
        <dbReference type="Pfam" id="PF00593"/>
    </source>
</evidence>
<comment type="caution">
    <text evidence="16">The sequence shown here is derived from an EMBL/GenBank/DDBJ whole genome shotgun (WGS) entry which is preliminary data.</text>
</comment>
<keyword evidence="6 11" id="KW-0798">TonB box</keyword>
<evidence type="ECO:0000313" key="17">
    <source>
        <dbReference type="Proteomes" id="UP001200470"/>
    </source>
</evidence>
<evidence type="ECO:0000256" key="3">
    <source>
        <dbReference type="ARBA" id="ARBA00022452"/>
    </source>
</evidence>
<evidence type="ECO:0000256" key="9">
    <source>
        <dbReference type="ARBA" id="ARBA00023237"/>
    </source>
</evidence>
<organism evidence="16 17">
    <name type="scientific">Xylanibacter brevis</name>
    <dbReference type="NCBI Taxonomy" id="83231"/>
    <lineage>
        <taxon>Bacteria</taxon>
        <taxon>Pseudomonadati</taxon>
        <taxon>Bacteroidota</taxon>
        <taxon>Bacteroidia</taxon>
        <taxon>Bacteroidales</taxon>
        <taxon>Prevotellaceae</taxon>
        <taxon>Xylanibacter</taxon>
    </lineage>
</organism>
<dbReference type="Pfam" id="PF00593">
    <property type="entry name" value="TonB_dep_Rec_b-barrel"/>
    <property type="match status" value="1"/>
</dbReference>
<evidence type="ECO:0000256" key="7">
    <source>
        <dbReference type="ARBA" id="ARBA00023136"/>
    </source>
</evidence>
<evidence type="ECO:0000256" key="11">
    <source>
        <dbReference type="RuleBase" id="RU003357"/>
    </source>
</evidence>
<feature type="region of interest" description="Disordered" evidence="12">
    <location>
        <begin position="233"/>
        <end position="253"/>
    </location>
</feature>
<name>A0ABS9CCJ7_9BACT</name>
<evidence type="ECO:0000256" key="12">
    <source>
        <dbReference type="SAM" id="MobiDB-lite"/>
    </source>
</evidence>
<keyword evidence="4 10" id="KW-0812">Transmembrane</keyword>
<feature type="domain" description="TonB-dependent receptor plug" evidence="15">
    <location>
        <begin position="89"/>
        <end position="192"/>
    </location>
</feature>